<dbReference type="EMBL" id="JAQOUE010000002">
    <property type="protein sequence ID" value="MDT7043954.1"/>
    <property type="molecule type" value="Genomic_DNA"/>
</dbReference>
<name>A0ABU3KBY0_9BACT</name>
<dbReference type="Pfam" id="PF14518">
    <property type="entry name" value="Haem_oxygenas_2"/>
    <property type="match status" value="1"/>
</dbReference>
<dbReference type="RefSeq" id="WP_313834540.1">
    <property type="nucleotide sequence ID" value="NZ_JAQOUE010000002.1"/>
</dbReference>
<accession>A0ABU3KBY0</accession>
<protein>
    <submittedName>
        <fullName evidence="1">Iron-containing redox enzyme family protein</fullName>
    </submittedName>
</protein>
<organism evidence="1 2">
    <name type="scientific">Candidatus Nitronereus thalassa</name>
    <dbReference type="NCBI Taxonomy" id="3020898"/>
    <lineage>
        <taxon>Bacteria</taxon>
        <taxon>Pseudomonadati</taxon>
        <taxon>Nitrospirota</taxon>
        <taxon>Nitrospiria</taxon>
        <taxon>Nitrospirales</taxon>
        <taxon>Nitrospiraceae</taxon>
        <taxon>Candidatus Nitronereus</taxon>
    </lineage>
</organism>
<proteinExistence type="predicted"/>
<sequence length="249" mass="29075">MIWKLSADQFRERLFDIVSRKQHWSTPYFNGSTATKAQLNIHFRQEYAVYIRDFSVLLGRLLGKNPAWEMRRQLATTIYEEETGKLSLGQPHQELFLDMMLGLGYPRAEFRDVELLSQSFSFREWLDDICQEQEWIVGAAILTLLVEGSANDRQEVFSQEEPKSEAEIEDIVLKHPLVIYHGLDPKHMDLVRVREMIEPSNRKIVYDSIVKEATANKQHTLVLEHLEEGLQLWLNYRDGIARACGLRQV</sequence>
<evidence type="ECO:0000313" key="1">
    <source>
        <dbReference type="EMBL" id="MDT7043954.1"/>
    </source>
</evidence>
<comment type="caution">
    <text evidence="1">The sequence shown here is derived from an EMBL/GenBank/DDBJ whole genome shotgun (WGS) entry which is preliminary data.</text>
</comment>
<evidence type="ECO:0000313" key="2">
    <source>
        <dbReference type="Proteomes" id="UP001250932"/>
    </source>
</evidence>
<dbReference type="Gene3D" id="1.20.910.10">
    <property type="entry name" value="Heme oxygenase-like"/>
    <property type="match status" value="1"/>
</dbReference>
<reference evidence="1 2" key="1">
    <citation type="journal article" date="2023" name="ISME J.">
        <title>Cultivation and genomic characterization of novel and ubiquitous marine nitrite-oxidizing bacteria from the Nitrospirales.</title>
        <authorList>
            <person name="Mueller A.J."/>
            <person name="Daebeler A."/>
            <person name="Herbold C.W."/>
            <person name="Kirkegaard R.H."/>
            <person name="Daims H."/>
        </authorList>
    </citation>
    <scope>NUCLEOTIDE SEQUENCE [LARGE SCALE GENOMIC DNA]</scope>
    <source>
        <strain evidence="1 2">EB</strain>
    </source>
</reference>
<dbReference type="SUPFAM" id="SSF48613">
    <property type="entry name" value="Heme oxygenase-like"/>
    <property type="match status" value="1"/>
</dbReference>
<dbReference type="InterPro" id="IPR016084">
    <property type="entry name" value="Haem_Oase-like_multi-hlx"/>
</dbReference>
<dbReference type="Proteomes" id="UP001250932">
    <property type="component" value="Unassembled WGS sequence"/>
</dbReference>
<gene>
    <name evidence="1" type="ORF">PPG34_16500</name>
</gene>
<keyword evidence="2" id="KW-1185">Reference proteome</keyword>